<evidence type="ECO:0000256" key="5">
    <source>
        <dbReference type="RuleBase" id="RU362066"/>
    </source>
</evidence>
<dbReference type="InterPro" id="IPR010809">
    <property type="entry name" value="FliD_C"/>
</dbReference>
<keyword evidence="8" id="KW-0966">Cell projection</keyword>
<keyword evidence="8" id="KW-0282">Flagellum</keyword>
<dbReference type="InterPro" id="IPR040026">
    <property type="entry name" value="FliD"/>
</dbReference>
<sequence length="457" mass="47968">MNIDSLRRAISLDDVSSPVTAVSASARTASSRPLGIAPDYLQASVSSRVQISDQGRLRAALADFQTAVGEFSSADRIAPIIAESDNTRVSATVESSEGLPKSLEVNVSQLAQSQQLQSTDFADRDASLVGTGTLTLEFGRYNPSGNTFNQGFSPTRTVKIEVNDGTVAGIAKTVNLANTGISAQVQVENGRFRLSFTTASGAEQSVQIAVDDSDGSNRDDATGLSRLSFIPSEQPATGRNQTEVTTAQDALLTVNGAPVISSENTVRNAIPNVSLDLKEAGLATITFRRDVDAAVRNLQSLATAYNDFRGSAASSATRQSTDVTGKLAATLRSTQLENTDTTLTLADVGLELSDEGELVVNEASVRAVFQSRPEDAVTLIASAAQQLSDTARNELGALPEIKDTRVAAGDGGENPFVANARLQQLQSVLNGQPTLLAASLSTRNLYGLAQYLAIAQL</sequence>
<dbReference type="Pfam" id="PF02465">
    <property type="entry name" value="FliD_N"/>
    <property type="match status" value="1"/>
</dbReference>
<evidence type="ECO:0000313" key="9">
    <source>
        <dbReference type="Proteomes" id="UP001172778"/>
    </source>
</evidence>
<evidence type="ECO:0000259" key="6">
    <source>
        <dbReference type="Pfam" id="PF02465"/>
    </source>
</evidence>
<feature type="domain" description="Flagellar hook-associated protein 2 C-terminal" evidence="7">
    <location>
        <begin position="247"/>
        <end position="386"/>
    </location>
</feature>
<organism evidence="8 9">
    <name type="scientific">Parachitinimonas caeni</name>
    <dbReference type="NCBI Taxonomy" id="3031301"/>
    <lineage>
        <taxon>Bacteria</taxon>
        <taxon>Pseudomonadati</taxon>
        <taxon>Pseudomonadota</taxon>
        <taxon>Betaproteobacteria</taxon>
        <taxon>Neisseriales</taxon>
        <taxon>Chitinibacteraceae</taxon>
        <taxon>Parachitinimonas</taxon>
    </lineage>
</organism>
<comment type="subcellular location">
    <subcellularLocation>
        <location evidence="5">Secreted</location>
    </subcellularLocation>
    <subcellularLocation>
        <location evidence="5">Bacterial flagellum</location>
    </subcellularLocation>
</comment>
<evidence type="ECO:0000256" key="4">
    <source>
        <dbReference type="ARBA" id="ARBA00023143"/>
    </source>
</evidence>
<keyword evidence="9" id="KW-1185">Reference proteome</keyword>
<keyword evidence="8" id="KW-0969">Cilium</keyword>
<comment type="subunit">
    <text evidence="2 5">Homopentamer.</text>
</comment>
<keyword evidence="3" id="KW-0175">Coiled coil</keyword>
<dbReference type="RefSeq" id="WP_284099907.1">
    <property type="nucleotide sequence ID" value="NZ_JARRAF010000005.1"/>
</dbReference>
<evidence type="ECO:0000259" key="7">
    <source>
        <dbReference type="Pfam" id="PF07195"/>
    </source>
</evidence>
<accession>A0ABT7DUW2</accession>
<comment type="caution">
    <text evidence="8">The sequence shown here is derived from an EMBL/GenBank/DDBJ whole genome shotgun (WGS) entry which is preliminary data.</text>
</comment>
<comment type="function">
    <text evidence="5">Required for morphogenesis and for the elongation of the flagellar filament by facilitating polymerization of the flagellin monomers at the tip of growing filament. Forms a capping structure, which prevents flagellin subunits (transported through the central channel of the flagellum) from leaking out without polymerization at the distal end.</text>
</comment>
<dbReference type="PANTHER" id="PTHR30288">
    <property type="entry name" value="FLAGELLAR CAP/ASSEMBLY PROTEIN FLID"/>
    <property type="match status" value="1"/>
</dbReference>
<proteinExistence type="inferred from homology"/>
<dbReference type="EMBL" id="JARRAF010000005">
    <property type="protein sequence ID" value="MDK2123609.1"/>
    <property type="molecule type" value="Genomic_DNA"/>
</dbReference>
<evidence type="ECO:0000313" key="8">
    <source>
        <dbReference type="EMBL" id="MDK2123609.1"/>
    </source>
</evidence>
<evidence type="ECO:0000256" key="1">
    <source>
        <dbReference type="ARBA" id="ARBA00009764"/>
    </source>
</evidence>
<name>A0ABT7DUW2_9NEIS</name>
<dbReference type="Pfam" id="PF07195">
    <property type="entry name" value="FliD_C"/>
    <property type="match status" value="1"/>
</dbReference>
<protein>
    <recommendedName>
        <fullName evidence="5">Flagellar hook-associated protein 2</fullName>
        <shortName evidence="5">HAP2</shortName>
    </recommendedName>
    <alternativeName>
        <fullName evidence="5">Flagellar cap protein</fullName>
    </alternativeName>
</protein>
<keyword evidence="4 5" id="KW-0975">Bacterial flagellum</keyword>
<dbReference type="Proteomes" id="UP001172778">
    <property type="component" value="Unassembled WGS sequence"/>
</dbReference>
<gene>
    <name evidence="8" type="primary">fliD</name>
    <name evidence="8" type="ORF">PZA18_06055</name>
</gene>
<feature type="domain" description="Flagellar hook-associated protein 2 N-terminal" evidence="6">
    <location>
        <begin position="49"/>
        <end position="114"/>
    </location>
</feature>
<reference evidence="8" key="1">
    <citation type="submission" date="2023-03" db="EMBL/GenBank/DDBJ databases">
        <title>Chitinimonas shenzhenensis gen. nov., sp. nov., a novel member of family Burkholderiaceae isolated from activated sludge collected in Shen Zhen, China.</title>
        <authorList>
            <person name="Wang X."/>
        </authorList>
    </citation>
    <scope>NUCLEOTIDE SEQUENCE</scope>
    <source>
        <strain evidence="8">DQS-5</strain>
    </source>
</reference>
<comment type="similarity">
    <text evidence="1 5">Belongs to the FliD family.</text>
</comment>
<dbReference type="InterPro" id="IPR003481">
    <property type="entry name" value="FliD_N"/>
</dbReference>
<keyword evidence="5" id="KW-0964">Secreted</keyword>
<dbReference type="PANTHER" id="PTHR30288:SF0">
    <property type="entry name" value="FLAGELLAR HOOK-ASSOCIATED PROTEIN 2"/>
    <property type="match status" value="1"/>
</dbReference>
<evidence type="ECO:0000256" key="3">
    <source>
        <dbReference type="ARBA" id="ARBA00023054"/>
    </source>
</evidence>
<evidence type="ECO:0000256" key="2">
    <source>
        <dbReference type="ARBA" id="ARBA00011255"/>
    </source>
</evidence>